<name>A0A0W1ST65_9EURY</name>
<evidence type="ECO:0000256" key="1">
    <source>
        <dbReference type="SAM" id="MobiDB-lite"/>
    </source>
</evidence>
<dbReference type="Pfam" id="PF24375">
    <property type="entry name" value="DUF7531"/>
    <property type="match status" value="1"/>
</dbReference>
<comment type="caution">
    <text evidence="2">The sequence shown here is derived from an EMBL/GenBank/DDBJ whole genome shotgun (WGS) entry which is preliminary data.</text>
</comment>
<dbReference type="EMBL" id="LOPV01000105">
    <property type="protein sequence ID" value="KTG29325.1"/>
    <property type="molecule type" value="Genomic_DNA"/>
</dbReference>
<dbReference type="AlphaFoldDB" id="A0A0W1ST65"/>
<dbReference type="OrthoDB" id="156950at2157"/>
<evidence type="ECO:0000313" key="2">
    <source>
        <dbReference type="EMBL" id="KTG29325.1"/>
    </source>
</evidence>
<organism evidence="2 3">
    <name type="scientific">Haloferax profundi</name>
    <dbReference type="NCBI Taxonomy" id="1544718"/>
    <lineage>
        <taxon>Archaea</taxon>
        <taxon>Methanobacteriati</taxon>
        <taxon>Methanobacteriota</taxon>
        <taxon>Stenosarchaea group</taxon>
        <taxon>Halobacteria</taxon>
        <taxon>Halobacteriales</taxon>
        <taxon>Haloferacaceae</taxon>
        <taxon>Haloferax</taxon>
    </lineage>
</organism>
<sequence length="298" mass="32472">MRVDCEGCAGCCIDWRPVSPIPLDHERRGPHAPLDDTYNLVPLTRDEIRNFVDAGFGDVLTPRLWEVSPGEGIEIDGTHVATIGGNPAFFVGMRKPPKPVAPFGLDRTWLRACAFLDPETLQCRIHDTDLYPAECSEYPGHNLTLDQETECERVEESYGGERLLDETPPDDQHGLLLGPHALGAKVFVHPDPARLDGVIDRLQSRSLTPEDRAEFVGVAVGSHPGSTEVDEVRARDARERTLKSASWAGELVDEWGSVAAALGSSATDAPHPDDVEVARGAPETLGWEAVQAKTESDD</sequence>
<evidence type="ECO:0008006" key="4">
    <source>
        <dbReference type="Google" id="ProtNLM"/>
    </source>
</evidence>
<proteinExistence type="predicted"/>
<gene>
    <name evidence="2" type="ORF">AUR66_10805</name>
</gene>
<feature type="region of interest" description="Disordered" evidence="1">
    <location>
        <begin position="263"/>
        <end position="298"/>
    </location>
</feature>
<dbReference type="InterPro" id="IPR055953">
    <property type="entry name" value="DUF7531"/>
</dbReference>
<accession>A0A0W1ST65</accession>
<dbReference type="Proteomes" id="UP000053157">
    <property type="component" value="Unassembled WGS sequence"/>
</dbReference>
<reference evidence="2 3" key="1">
    <citation type="submission" date="2015-12" db="EMBL/GenBank/DDBJ databases">
        <title>Haloferax profundi sp. nov. isolated from the Discovery deep brine-seawater interface in the Red Sea.</title>
        <authorList>
            <person name="Zhang G."/>
            <person name="Stingl U."/>
            <person name="Rashid M."/>
        </authorList>
    </citation>
    <scope>NUCLEOTIDE SEQUENCE [LARGE SCALE GENOMIC DNA]</scope>
    <source>
        <strain evidence="2 3">SB29</strain>
    </source>
</reference>
<evidence type="ECO:0000313" key="3">
    <source>
        <dbReference type="Proteomes" id="UP000053157"/>
    </source>
</evidence>
<protein>
    <recommendedName>
        <fullName evidence="4">Zinc/iron-chelating domain-containing protein</fullName>
    </recommendedName>
</protein>
<dbReference type="RefSeq" id="WP_058571547.1">
    <property type="nucleotide sequence ID" value="NZ_LOPV01000105.1"/>
</dbReference>
<keyword evidence="3" id="KW-1185">Reference proteome</keyword>